<keyword evidence="4" id="KW-0472">Membrane</keyword>
<comment type="subcellular location">
    <subcellularLocation>
        <location evidence="1">Membrane</location>
        <topology evidence="1">Single-pass membrane protein</topology>
    </subcellularLocation>
</comment>
<dbReference type="Proteomes" id="UP001054837">
    <property type="component" value="Unassembled WGS sequence"/>
</dbReference>
<keyword evidence="2" id="KW-0812">Transmembrane</keyword>
<evidence type="ECO:0000313" key="6">
    <source>
        <dbReference type="Proteomes" id="UP001054837"/>
    </source>
</evidence>
<evidence type="ECO:0000256" key="2">
    <source>
        <dbReference type="ARBA" id="ARBA00022692"/>
    </source>
</evidence>
<accession>A0AAV4NM15</accession>
<dbReference type="GO" id="GO:0016020">
    <property type="term" value="C:membrane"/>
    <property type="evidence" value="ECO:0007669"/>
    <property type="project" value="UniProtKB-SubCell"/>
</dbReference>
<name>A0AAV4NM15_9ARAC</name>
<organism evidence="5 6">
    <name type="scientific">Caerostris darwini</name>
    <dbReference type="NCBI Taxonomy" id="1538125"/>
    <lineage>
        <taxon>Eukaryota</taxon>
        <taxon>Metazoa</taxon>
        <taxon>Ecdysozoa</taxon>
        <taxon>Arthropoda</taxon>
        <taxon>Chelicerata</taxon>
        <taxon>Arachnida</taxon>
        <taxon>Araneae</taxon>
        <taxon>Araneomorphae</taxon>
        <taxon>Entelegynae</taxon>
        <taxon>Araneoidea</taxon>
        <taxon>Araneidae</taxon>
        <taxon>Caerostris</taxon>
    </lineage>
</organism>
<dbReference type="PANTHER" id="PTHR21419:SF36">
    <property type="entry name" value="PROTEIN FAM234A-LIKE"/>
    <property type="match status" value="1"/>
</dbReference>
<gene>
    <name evidence="5" type="primary">AVEN_174697_1</name>
    <name evidence="5" type="ORF">CDAR_490441</name>
</gene>
<reference evidence="5 6" key="1">
    <citation type="submission" date="2021-06" db="EMBL/GenBank/DDBJ databases">
        <title>Caerostris darwini draft genome.</title>
        <authorList>
            <person name="Kono N."/>
            <person name="Arakawa K."/>
        </authorList>
    </citation>
    <scope>NUCLEOTIDE SEQUENCE [LARGE SCALE GENOMIC DNA]</scope>
</reference>
<keyword evidence="3" id="KW-1133">Transmembrane helix</keyword>
<comment type="caution">
    <text evidence="5">The sequence shown here is derived from an EMBL/GenBank/DDBJ whole genome shotgun (WGS) entry which is preliminary data.</text>
</comment>
<evidence type="ECO:0000313" key="5">
    <source>
        <dbReference type="EMBL" id="GIX84800.1"/>
    </source>
</evidence>
<dbReference type="AlphaFoldDB" id="A0AAV4NM15"/>
<evidence type="ECO:0000256" key="4">
    <source>
        <dbReference type="ARBA" id="ARBA00023136"/>
    </source>
</evidence>
<evidence type="ECO:0000256" key="1">
    <source>
        <dbReference type="ARBA" id="ARBA00004167"/>
    </source>
</evidence>
<dbReference type="InterPro" id="IPR045232">
    <property type="entry name" value="FAM234"/>
</dbReference>
<protein>
    <submittedName>
        <fullName evidence="5">Uncharacterized protein</fullName>
    </submittedName>
</protein>
<dbReference type="EMBL" id="BPLQ01001741">
    <property type="protein sequence ID" value="GIX84800.1"/>
    <property type="molecule type" value="Genomic_DNA"/>
</dbReference>
<dbReference type="PANTHER" id="PTHR21419">
    <property type="match status" value="1"/>
</dbReference>
<keyword evidence="6" id="KW-1185">Reference proteome</keyword>
<sequence>MRTTILDGRNGKPLLPKPIKMVVGTQSSPLVISVRGAGNDIFLYWVSDCHGVQNKSDLEFDFLKGTSVHDQSRADFCKLRFKEKLYTRMYALTSHMLAPGTVIYDSDYRKGIEYSNPINYTALGLEFLYRHPGYQDDYQVYLENENPDYENRILQQDFSDLTNRYDDVQLEKLLSNERDLERKYSDPNEYSIPEYQSDSRLYPQYYMQQPNSGNEHYYPLDYRQGPERYAIVKKPRSRKTNSAWPVQFLPLSQDMPNIASRSGYSRGKRGRVKPFSKYLHTNTLNQNKIRRRRHVGPHDGGGIQRIISTGTLAPSLSKDKSGVDLLYATFWFYPSDTQGLLPEDKECIQSRLKQEKERFDPTNAFYGMDHDAYKDMVTEECLKKSGHLKNQKNSKKGYNPFNRQMGQMTVYRTHINCACPLINKTPHHKCAQILPFDEQMWPSYMGYYGNSVAKQRHIL</sequence>
<evidence type="ECO:0000256" key="3">
    <source>
        <dbReference type="ARBA" id="ARBA00022989"/>
    </source>
</evidence>
<proteinExistence type="predicted"/>